<dbReference type="EMBL" id="JAULSO010000002">
    <property type="protein sequence ID" value="KAK3690403.1"/>
    <property type="molecule type" value="Genomic_DNA"/>
</dbReference>
<reference evidence="4" key="2">
    <citation type="submission" date="2023-06" db="EMBL/GenBank/DDBJ databases">
        <authorList>
            <consortium name="Lawrence Berkeley National Laboratory"/>
            <person name="Haridas S."/>
            <person name="Hensen N."/>
            <person name="Bonometti L."/>
            <person name="Westerberg I."/>
            <person name="Brannstrom I.O."/>
            <person name="Guillou S."/>
            <person name="Cros-Aarteil S."/>
            <person name="Calhoun S."/>
            <person name="Kuo A."/>
            <person name="Mondo S."/>
            <person name="Pangilinan J."/>
            <person name="Riley R."/>
            <person name="Labutti K."/>
            <person name="Andreopoulos B."/>
            <person name="Lipzen A."/>
            <person name="Chen C."/>
            <person name="Yanf M."/>
            <person name="Daum C."/>
            <person name="Ng V."/>
            <person name="Clum A."/>
            <person name="Steindorff A."/>
            <person name="Ohm R."/>
            <person name="Martin F."/>
            <person name="Silar P."/>
            <person name="Natvig D."/>
            <person name="Lalanne C."/>
            <person name="Gautier V."/>
            <person name="Ament-Velasquez S.L."/>
            <person name="Kruys A."/>
            <person name="Hutchinson M.I."/>
            <person name="Powell A.J."/>
            <person name="Barry K."/>
            <person name="Miller A.N."/>
            <person name="Grigoriev I.V."/>
            <person name="Debuchy R."/>
            <person name="Gladieux P."/>
            <person name="Thoren M.H."/>
            <person name="Johannesson H."/>
        </authorList>
    </citation>
    <scope>NUCLEOTIDE SEQUENCE</scope>
    <source>
        <strain evidence="4">CBS 314.62</strain>
    </source>
</reference>
<protein>
    <recommendedName>
        <fullName evidence="3">CorA-like transporter domain-containing protein</fullName>
    </recommendedName>
</protein>
<keyword evidence="5" id="KW-1185">Reference proteome</keyword>
<evidence type="ECO:0000313" key="4">
    <source>
        <dbReference type="EMBL" id="KAK3690403.1"/>
    </source>
</evidence>
<feature type="region of interest" description="Disordered" evidence="1">
    <location>
        <begin position="281"/>
        <end position="301"/>
    </location>
</feature>
<feature type="compositionally biased region" description="Acidic residues" evidence="1">
    <location>
        <begin position="154"/>
        <end position="165"/>
    </location>
</feature>
<accession>A0AAE0XD74</accession>
<organism evidence="4 5">
    <name type="scientific">Podospora appendiculata</name>
    <dbReference type="NCBI Taxonomy" id="314037"/>
    <lineage>
        <taxon>Eukaryota</taxon>
        <taxon>Fungi</taxon>
        <taxon>Dikarya</taxon>
        <taxon>Ascomycota</taxon>
        <taxon>Pezizomycotina</taxon>
        <taxon>Sordariomycetes</taxon>
        <taxon>Sordariomycetidae</taxon>
        <taxon>Sordariales</taxon>
        <taxon>Podosporaceae</taxon>
        <taxon>Podospora</taxon>
    </lineage>
</organism>
<reference evidence="4" key="1">
    <citation type="journal article" date="2023" name="Mol. Phylogenet. Evol.">
        <title>Genome-scale phylogeny and comparative genomics of the fungal order Sordariales.</title>
        <authorList>
            <person name="Hensen N."/>
            <person name="Bonometti L."/>
            <person name="Westerberg I."/>
            <person name="Brannstrom I.O."/>
            <person name="Guillou S."/>
            <person name="Cros-Aarteil S."/>
            <person name="Calhoun S."/>
            <person name="Haridas S."/>
            <person name="Kuo A."/>
            <person name="Mondo S."/>
            <person name="Pangilinan J."/>
            <person name="Riley R."/>
            <person name="LaButti K."/>
            <person name="Andreopoulos B."/>
            <person name="Lipzen A."/>
            <person name="Chen C."/>
            <person name="Yan M."/>
            <person name="Daum C."/>
            <person name="Ng V."/>
            <person name="Clum A."/>
            <person name="Steindorff A."/>
            <person name="Ohm R.A."/>
            <person name="Martin F."/>
            <person name="Silar P."/>
            <person name="Natvig D.O."/>
            <person name="Lalanne C."/>
            <person name="Gautier V."/>
            <person name="Ament-Velasquez S.L."/>
            <person name="Kruys A."/>
            <person name="Hutchinson M.I."/>
            <person name="Powell A.J."/>
            <person name="Barry K."/>
            <person name="Miller A.N."/>
            <person name="Grigoriev I.V."/>
            <person name="Debuchy R."/>
            <person name="Gladieux P."/>
            <person name="Hiltunen Thoren M."/>
            <person name="Johannesson H."/>
        </authorList>
    </citation>
    <scope>NUCLEOTIDE SEQUENCE</scope>
    <source>
        <strain evidence="4">CBS 314.62</strain>
    </source>
</reference>
<feature type="domain" description="CorA-like transporter" evidence="3">
    <location>
        <begin position="326"/>
        <end position="423"/>
    </location>
</feature>
<sequence>MASVPDPSLHSSQEVRRFVKGLRKWEYYPDNIPHGTERAKLVEDFKRHFDRTKDKVLLLSGPKKSARWRAIMKKVYLIFYDCGIGGDKNTPATPWPENTDALVTAPSVRGLFRSPTGMSDTEFSDTLSTIVQSPDELEEFLGLCSVNQSQTTFEGEDSDDSDGLEGADGGMGFEPRMDPVCRFIFLETSAPNGRRLKITEDMLLQILTYHHVSPCFLNYISNFGHDPLTGDSDLFFGGFRSLKSFTHEPRFNVEALGRSGFHYQLAFELKTVFDPKGWEAEDGQTAVGEAESEDGEPPEPGWARRFLSWLTGRDDAVVEDEGPDEEQENQDLWPVTQTAVYHHFDVDNGKSLWIITTSEKKTNEKFRDVKGSLSTITSMSTTTPERKRFQSSLEVLVWLGEWSLSEYGFYIAALDDNLKELTRPYIQDREFTEVKEEVLKKVNRYMESIDDCIVGLKANMRVCKAILKFYQRQLLQDTKLKALGRPWLLTHRDALRSDVVEFSEKIQDVHDATNEMLRRILMVKEMGTRREGTTQRLLQNRNEQTMKELAALTIRDATSMRIFATITLILLPMSVVSTVFTTDIVRFNQGSGQGGSGFAGSWSAPAAVWWTAVTVLATSLVWFIGNTWRRVAIARMLEETKETRAMACTNAVYAAPWG</sequence>
<keyword evidence="2" id="KW-1133">Transmembrane helix</keyword>
<evidence type="ECO:0000256" key="2">
    <source>
        <dbReference type="SAM" id="Phobius"/>
    </source>
</evidence>
<evidence type="ECO:0000256" key="1">
    <source>
        <dbReference type="SAM" id="MobiDB-lite"/>
    </source>
</evidence>
<name>A0AAE0XD74_9PEZI</name>
<feature type="transmembrane region" description="Helical" evidence="2">
    <location>
        <begin position="562"/>
        <end position="587"/>
    </location>
</feature>
<dbReference type="Gene3D" id="1.20.58.340">
    <property type="entry name" value="Magnesium transport protein CorA, transmembrane region"/>
    <property type="match status" value="1"/>
</dbReference>
<dbReference type="Proteomes" id="UP001270362">
    <property type="component" value="Unassembled WGS sequence"/>
</dbReference>
<dbReference type="InterPro" id="IPR058257">
    <property type="entry name" value="CorA-like_dom"/>
</dbReference>
<keyword evidence="2" id="KW-0812">Transmembrane</keyword>
<gene>
    <name evidence="4" type="ORF">B0T22DRAFT_481582</name>
</gene>
<comment type="caution">
    <text evidence="4">The sequence shown here is derived from an EMBL/GenBank/DDBJ whole genome shotgun (WGS) entry which is preliminary data.</text>
</comment>
<proteinExistence type="predicted"/>
<keyword evidence="2" id="KW-0472">Membrane</keyword>
<feature type="transmembrane region" description="Helical" evidence="2">
    <location>
        <begin position="607"/>
        <end position="625"/>
    </location>
</feature>
<dbReference type="Pfam" id="PF26616">
    <property type="entry name" value="CorA-like"/>
    <property type="match status" value="2"/>
</dbReference>
<feature type="region of interest" description="Disordered" evidence="1">
    <location>
        <begin position="151"/>
        <end position="170"/>
    </location>
</feature>
<dbReference type="AlphaFoldDB" id="A0AAE0XD74"/>
<feature type="domain" description="CorA-like transporter" evidence="3">
    <location>
        <begin position="144"/>
        <end position="275"/>
    </location>
</feature>
<evidence type="ECO:0000313" key="5">
    <source>
        <dbReference type="Proteomes" id="UP001270362"/>
    </source>
</evidence>
<evidence type="ECO:0000259" key="3">
    <source>
        <dbReference type="Pfam" id="PF26616"/>
    </source>
</evidence>